<accession>A0A084XUL2</accession>
<protein>
    <submittedName>
        <fullName evidence="1">Uncharacterized protein</fullName>
    </submittedName>
</protein>
<dbReference type="AlphaFoldDB" id="A0A084XUL2"/>
<dbReference type="Proteomes" id="UP000019812">
    <property type="component" value="Unassembled WGS sequence"/>
</dbReference>
<name>A0A084XUL2_9PROT</name>
<evidence type="ECO:0000313" key="2">
    <source>
        <dbReference type="Proteomes" id="UP000019812"/>
    </source>
</evidence>
<sequence length="77" mass="8951">MQAVWDKERQMLTLPKHGIPRPEWERRFCDEVKRATEAGDDVAAAELESWPEADDDWLTVTPEDAASENLSYWTDDE</sequence>
<proteinExistence type="predicted"/>
<evidence type="ECO:0000313" key="1">
    <source>
        <dbReference type="EMBL" id="KFB66156.1"/>
    </source>
</evidence>
<reference evidence="1 2" key="1">
    <citation type="submission" date="2014-07" db="EMBL/GenBank/DDBJ databases">
        <title>Expanding our view of genomic diversity in Candidatus Accumulibacter clades.</title>
        <authorList>
            <person name="Skennerton C.T."/>
            <person name="Barr J.J."/>
            <person name="Slater F.R."/>
            <person name="Bond P.L."/>
            <person name="Tyson G.W."/>
        </authorList>
    </citation>
    <scope>NUCLEOTIDE SEQUENCE [LARGE SCALE GENOMIC DNA]</scope>
    <source>
        <strain evidence="2">SK-01</strain>
    </source>
</reference>
<gene>
    <name evidence="1" type="ORF">CAPSK01_004525</name>
</gene>
<comment type="caution">
    <text evidence="1">The sequence shown here is derived from an EMBL/GenBank/DDBJ whole genome shotgun (WGS) entry which is preliminary data.</text>
</comment>
<dbReference type="EMBL" id="JDSS02000049">
    <property type="protein sequence ID" value="KFB66156.1"/>
    <property type="molecule type" value="Genomic_DNA"/>
</dbReference>
<organism evidence="1 2">
    <name type="scientific">Candidatus Accumulibacter vicinus</name>
    <dbReference type="NCBI Taxonomy" id="2954382"/>
    <lineage>
        <taxon>Bacteria</taxon>
        <taxon>Pseudomonadati</taxon>
        <taxon>Pseudomonadota</taxon>
        <taxon>Betaproteobacteria</taxon>
        <taxon>Candidatus Accumulibacter</taxon>
    </lineage>
</organism>
<dbReference type="STRING" id="1457154.CAPSK01_004525"/>